<evidence type="ECO:0000313" key="4">
    <source>
        <dbReference type="Proteomes" id="UP001244341"/>
    </source>
</evidence>
<accession>A0ABY8TSU1</accession>
<dbReference type="Pfam" id="PF19254">
    <property type="entry name" value="DUF5901"/>
    <property type="match status" value="1"/>
</dbReference>
<feature type="domain" description="DUF5901" evidence="2">
    <location>
        <begin position="80"/>
        <end position="567"/>
    </location>
</feature>
<protein>
    <recommendedName>
        <fullName evidence="2">DUF5901 domain-containing protein</fullName>
    </recommendedName>
</protein>
<evidence type="ECO:0000313" key="3">
    <source>
        <dbReference type="EMBL" id="WIA10831.1"/>
    </source>
</evidence>
<feature type="compositionally biased region" description="Acidic residues" evidence="1">
    <location>
        <begin position="567"/>
        <end position="576"/>
    </location>
</feature>
<evidence type="ECO:0000259" key="2">
    <source>
        <dbReference type="Pfam" id="PF19254"/>
    </source>
</evidence>
<proteinExistence type="predicted"/>
<organism evidence="3 4">
    <name type="scientific">Tetradesmus obliquus</name>
    <name type="common">Green alga</name>
    <name type="synonym">Acutodesmus obliquus</name>
    <dbReference type="NCBI Taxonomy" id="3088"/>
    <lineage>
        <taxon>Eukaryota</taxon>
        <taxon>Viridiplantae</taxon>
        <taxon>Chlorophyta</taxon>
        <taxon>core chlorophytes</taxon>
        <taxon>Chlorophyceae</taxon>
        <taxon>CS clade</taxon>
        <taxon>Sphaeropleales</taxon>
        <taxon>Scenedesmaceae</taxon>
        <taxon>Tetradesmus</taxon>
    </lineage>
</organism>
<dbReference type="EMBL" id="CP126209">
    <property type="protein sequence ID" value="WIA10831.1"/>
    <property type="molecule type" value="Genomic_DNA"/>
</dbReference>
<reference evidence="3 4" key="1">
    <citation type="submission" date="2023-05" db="EMBL/GenBank/DDBJ databases">
        <title>A 100% complete, gapless, phased diploid assembly of the Scenedesmus obliquus UTEX 3031 genome.</title>
        <authorList>
            <person name="Biondi T.C."/>
            <person name="Hanschen E.R."/>
            <person name="Kwon T."/>
            <person name="Eng W."/>
            <person name="Kruse C.P.S."/>
            <person name="Koehler S.I."/>
            <person name="Kunde Y."/>
            <person name="Gleasner C.D."/>
            <person name="You Mak K.T."/>
            <person name="Polle J."/>
            <person name="Hovde B.T."/>
            <person name="Starkenburg S.R."/>
        </authorList>
    </citation>
    <scope>NUCLEOTIDE SEQUENCE [LARGE SCALE GENOMIC DNA]</scope>
    <source>
        <strain evidence="3 4">DOE0152z</strain>
    </source>
</reference>
<gene>
    <name evidence="3" type="ORF">OEZ85_010997</name>
</gene>
<dbReference type="Proteomes" id="UP001244341">
    <property type="component" value="Chromosome 2b"/>
</dbReference>
<feature type="region of interest" description="Disordered" evidence="1">
    <location>
        <begin position="567"/>
        <end position="592"/>
    </location>
</feature>
<dbReference type="InterPro" id="IPR045420">
    <property type="entry name" value="DUF5901"/>
</dbReference>
<name>A0ABY8TSU1_TETOB</name>
<sequence>MEPPARTLRTRPCTLKRVTAAVLLLCAAIWMKTGGMPKLNAVAALLVALVLVLELAHCVLDYEALEVIVVNAMFTGLAMDDISYLQQHGEVNEYVAFVDSARRDKAAYVTPSEFAVTWNTPFTLVTGIDVIDVSLPMSGYTINTAYNQVRFRFHAPGYEDDPDYVPPQWVTVAVKPGNHTPDTLIAELKRKLVEPATAAAVPRRIDVRPASVPFELVGKLVFVSEHPFEIDTVNSSMAAVLGFSQLIDVTSSNQIAMFTDKEQLDLATNETAMLSGSTATDKGYSLTRGKYLRQRFWAPASSNLTQFEVMLVPFGNTSHLDGAVDLRIVNARTNTVVARGKIPVMFPAYSAADLDSMVFTNPGRDTFLATESYWAEVLDDNNEDPNNCYRVCYGPAPEGTGNGSTLFTVENGVVDKWYERGCMLTARMFAVPFNYLMVPPGILNLASPVGYVSLRCSEIEKHMYSSRVFESSNMGLAVVNLSKGYQEKYSLVAPKRSFHPIARLSKLTFRWEAPNGSLYDFLGVDNHITFVLRYYALPQRNTNIFSVLNPNYQPDLLRWQNQHELADADSSDDDDVAPPRPALQPRLHHATI</sequence>
<keyword evidence="4" id="KW-1185">Reference proteome</keyword>
<evidence type="ECO:0000256" key="1">
    <source>
        <dbReference type="SAM" id="MobiDB-lite"/>
    </source>
</evidence>